<feature type="region of interest" description="Disordered" evidence="1">
    <location>
        <begin position="1"/>
        <end position="31"/>
    </location>
</feature>
<keyword evidence="3" id="KW-1185">Reference proteome</keyword>
<accession>A0A0E0RFD2</accession>
<evidence type="ECO:0000313" key="2">
    <source>
        <dbReference type="EnsemblPlants" id="ORUFI12G07660.1"/>
    </source>
</evidence>
<protein>
    <submittedName>
        <fullName evidence="2">Uncharacterized protein</fullName>
    </submittedName>
</protein>
<dbReference type="AlphaFoldDB" id="A0A0E0RFD2"/>
<evidence type="ECO:0000313" key="3">
    <source>
        <dbReference type="Proteomes" id="UP000008022"/>
    </source>
</evidence>
<reference evidence="2" key="2">
    <citation type="submission" date="2015-06" db="UniProtKB">
        <authorList>
            <consortium name="EnsemblPlants"/>
        </authorList>
    </citation>
    <scope>IDENTIFICATION</scope>
</reference>
<dbReference type="Gramene" id="ORUFI12G07660.1">
    <property type="protein sequence ID" value="ORUFI12G07660.1"/>
    <property type="gene ID" value="ORUFI12G07660"/>
</dbReference>
<proteinExistence type="predicted"/>
<dbReference type="Proteomes" id="UP000008022">
    <property type="component" value="Unassembled WGS sequence"/>
</dbReference>
<dbReference type="EnsemblPlants" id="ORUFI12G07660.1">
    <property type="protein sequence ID" value="ORUFI12G07660.1"/>
    <property type="gene ID" value="ORUFI12G07660"/>
</dbReference>
<reference evidence="3" key="1">
    <citation type="submission" date="2013-06" db="EMBL/GenBank/DDBJ databases">
        <authorList>
            <person name="Zhao Q."/>
        </authorList>
    </citation>
    <scope>NUCLEOTIDE SEQUENCE</scope>
    <source>
        <strain evidence="3">cv. W1943</strain>
    </source>
</reference>
<evidence type="ECO:0000256" key="1">
    <source>
        <dbReference type="SAM" id="MobiDB-lite"/>
    </source>
</evidence>
<name>A0A0E0RFD2_ORYRU</name>
<organism evidence="2 3">
    <name type="scientific">Oryza rufipogon</name>
    <name type="common">Brownbeard rice</name>
    <name type="synonym">Asian wild rice</name>
    <dbReference type="NCBI Taxonomy" id="4529"/>
    <lineage>
        <taxon>Eukaryota</taxon>
        <taxon>Viridiplantae</taxon>
        <taxon>Streptophyta</taxon>
        <taxon>Embryophyta</taxon>
        <taxon>Tracheophyta</taxon>
        <taxon>Spermatophyta</taxon>
        <taxon>Magnoliopsida</taxon>
        <taxon>Liliopsida</taxon>
        <taxon>Poales</taxon>
        <taxon>Poaceae</taxon>
        <taxon>BOP clade</taxon>
        <taxon>Oryzoideae</taxon>
        <taxon>Oryzeae</taxon>
        <taxon>Oryzinae</taxon>
        <taxon>Oryza</taxon>
    </lineage>
</organism>
<sequence length="31" mass="3522">MLTLLRGARRRSSGLHLVADRSRPLPLEPPR</sequence>
<dbReference type="HOGENOM" id="CLU_3400040_0_0_1"/>